<comment type="caution">
    <text evidence="3">The sequence shown here is derived from an EMBL/GenBank/DDBJ whole genome shotgun (WGS) entry which is preliminary data.</text>
</comment>
<evidence type="ECO:0000259" key="2">
    <source>
        <dbReference type="Pfam" id="PF06445"/>
    </source>
</evidence>
<accession>A0AA88KNT6</accession>
<keyword evidence="4" id="KW-1185">Reference proteome</keyword>
<keyword evidence="1" id="KW-0175">Coiled coil</keyword>
<feature type="domain" description="GyrI-like small molecule binding" evidence="2">
    <location>
        <begin position="16"/>
        <end position="180"/>
    </location>
</feature>
<evidence type="ECO:0000256" key="1">
    <source>
        <dbReference type="SAM" id="Coils"/>
    </source>
</evidence>
<dbReference type="InterPro" id="IPR029442">
    <property type="entry name" value="GyrI-like"/>
</dbReference>
<dbReference type="SUPFAM" id="SSF55136">
    <property type="entry name" value="Probable bacterial effector-binding domain"/>
    <property type="match status" value="1"/>
</dbReference>
<protein>
    <recommendedName>
        <fullName evidence="2">GyrI-like small molecule binding domain-containing protein</fullName>
    </recommendedName>
</protein>
<reference evidence="3 4" key="1">
    <citation type="journal article" date="2018" name="BMC Genomics">
        <title>The genome of Naegleria lovaniensis, the basis for a comparative approach to unravel pathogenicity factors of the human pathogenic amoeba N. fowleri.</title>
        <authorList>
            <person name="Liechti N."/>
            <person name="Schurch N."/>
            <person name="Bruggmann R."/>
            <person name="Wittwer M."/>
        </authorList>
    </citation>
    <scope>NUCLEOTIDE SEQUENCE [LARGE SCALE GENOMIC DNA]</scope>
    <source>
        <strain evidence="3 4">ATCC 30569</strain>
    </source>
</reference>
<dbReference type="EMBL" id="PYSW02000011">
    <property type="protein sequence ID" value="KAG2387941.1"/>
    <property type="molecule type" value="Genomic_DNA"/>
</dbReference>
<name>A0AA88KNT6_NAELO</name>
<dbReference type="RefSeq" id="XP_044551933.1">
    <property type="nucleotide sequence ID" value="XM_044697927.1"/>
</dbReference>
<sequence>MSSHTQTTTKIDIPSPTLVTLPQKFFLGIKRNHVSLVSGNFGEWIQETYRQAIEAIPQLEYKAQTSIPIAFYHRFGSHEDVDLENAIFVDLNELGVSVQQVKEKLKELNHNAKNKMEINSIENGEYLTLRFVGPYDMLEQVWSKFMKSMEELQYEMAGPCWEEYWNSPTEVKSPNELITVLYQKVAPKKK</sequence>
<proteinExistence type="predicted"/>
<feature type="coiled-coil region" evidence="1">
    <location>
        <begin position="91"/>
        <end position="118"/>
    </location>
</feature>
<dbReference type="InterPro" id="IPR011256">
    <property type="entry name" value="Reg_factor_effector_dom_sf"/>
</dbReference>
<dbReference type="GeneID" id="68093247"/>
<dbReference type="Gene3D" id="3.20.80.10">
    <property type="entry name" value="Regulatory factor, effector binding domain"/>
    <property type="match status" value="1"/>
</dbReference>
<organism evidence="3 4">
    <name type="scientific">Naegleria lovaniensis</name>
    <name type="common">Amoeba</name>
    <dbReference type="NCBI Taxonomy" id="51637"/>
    <lineage>
        <taxon>Eukaryota</taxon>
        <taxon>Discoba</taxon>
        <taxon>Heterolobosea</taxon>
        <taxon>Tetramitia</taxon>
        <taxon>Eutetramitia</taxon>
        <taxon>Vahlkampfiidae</taxon>
        <taxon>Naegleria</taxon>
    </lineage>
</organism>
<evidence type="ECO:0000313" key="4">
    <source>
        <dbReference type="Proteomes" id="UP000816034"/>
    </source>
</evidence>
<gene>
    <name evidence="3" type="ORF">C9374_000791</name>
</gene>
<evidence type="ECO:0000313" key="3">
    <source>
        <dbReference type="EMBL" id="KAG2387941.1"/>
    </source>
</evidence>
<dbReference type="AlphaFoldDB" id="A0AA88KNT6"/>
<dbReference type="Proteomes" id="UP000816034">
    <property type="component" value="Unassembled WGS sequence"/>
</dbReference>
<dbReference type="Pfam" id="PF06445">
    <property type="entry name" value="GyrI-like"/>
    <property type="match status" value="1"/>
</dbReference>